<dbReference type="EMBL" id="CP035467">
    <property type="protein sequence ID" value="QCW84552.1"/>
    <property type="molecule type" value="Genomic_DNA"/>
</dbReference>
<dbReference type="Proteomes" id="UP000305881">
    <property type="component" value="Chromosome"/>
</dbReference>
<protein>
    <submittedName>
        <fullName evidence="2">Uncharacterized protein</fullName>
    </submittedName>
</protein>
<gene>
    <name evidence="2" type="ORF">EQU24_21660</name>
</gene>
<reference evidence="3" key="1">
    <citation type="journal article" date="2019" name="J. Bacteriol.">
        <title>A Mutagenic Screen Identifies a TonB-Dependent Receptor Required for the Lanthanide Metal Switch in the Type I Methanotroph 'Methylotuvimicrobium buryatense' 5GB1C.</title>
        <authorList>
            <person name="Groom J.D."/>
            <person name="Ford S.M."/>
            <person name="Pesesky M.W."/>
            <person name="Lidstrom M.E."/>
        </authorList>
    </citation>
    <scope>NUCLEOTIDE SEQUENCE [LARGE SCALE GENOMIC DNA]</scope>
    <source>
        <strain evidence="3">5GB1C</strain>
    </source>
</reference>
<evidence type="ECO:0000256" key="1">
    <source>
        <dbReference type="SAM" id="MobiDB-lite"/>
    </source>
</evidence>
<evidence type="ECO:0000313" key="3">
    <source>
        <dbReference type="Proteomes" id="UP000305881"/>
    </source>
</evidence>
<evidence type="ECO:0000313" key="2">
    <source>
        <dbReference type="EMBL" id="QCW84552.1"/>
    </source>
</evidence>
<sequence length="67" mass="7611">MQILQEQKSALPPTPVNRATKPPSNSCLSYFMLVPKSVKSARLNGFRLYRPSCPSFSSRRSHFRLLS</sequence>
<organism evidence="2 3">
    <name type="scientific">Methylotuvimicrobium buryatense</name>
    <name type="common">Methylomicrobium buryatense</name>
    <dbReference type="NCBI Taxonomy" id="95641"/>
    <lineage>
        <taxon>Bacteria</taxon>
        <taxon>Pseudomonadati</taxon>
        <taxon>Pseudomonadota</taxon>
        <taxon>Gammaproteobacteria</taxon>
        <taxon>Methylococcales</taxon>
        <taxon>Methylococcaceae</taxon>
        <taxon>Methylotuvimicrobium</taxon>
    </lineage>
</organism>
<keyword evidence="3" id="KW-1185">Reference proteome</keyword>
<name>A0A4P9USN1_METBY</name>
<feature type="region of interest" description="Disordered" evidence="1">
    <location>
        <begin position="1"/>
        <end position="23"/>
    </location>
</feature>
<proteinExistence type="predicted"/>
<dbReference type="KEGG" id="mbur:EQU24_21660"/>
<dbReference type="OrthoDB" id="5577194at2"/>
<dbReference type="AlphaFoldDB" id="A0A4P9USN1"/>
<accession>A0A4P9USN1</accession>